<dbReference type="Proteomes" id="UP000054047">
    <property type="component" value="Unassembled WGS sequence"/>
</dbReference>
<keyword evidence="3" id="KW-1185">Reference proteome</keyword>
<organism evidence="2 3">
    <name type="scientific">Ancylostoma duodenale</name>
    <dbReference type="NCBI Taxonomy" id="51022"/>
    <lineage>
        <taxon>Eukaryota</taxon>
        <taxon>Metazoa</taxon>
        <taxon>Ecdysozoa</taxon>
        <taxon>Nematoda</taxon>
        <taxon>Chromadorea</taxon>
        <taxon>Rhabditida</taxon>
        <taxon>Rhabditina</taxon>
        <taxon>Rhabditomorpha</taxon>
        <taxon>Strongyloidea</taxon>
        <taxon>Ancylostomatidae</taxon>
        <taxon>Ancylostomatinae</taxon>
        <taxon>Ancylostoma</taxon>
    </lineage>
</organism>
<sequence>TNVVLNELLEEDGNLSMEDSRMIDKAWKAAQAYHFLMLAQRQLYEGRVLLRFSKSSETE</sequence>
<gene>
    <name evidence="2" type="ORF">ANCDUO_21988</name>
</gene>
<reference evidence="2 3" key="1">
    <citation type="submission" date="2013-12" db="EMBL/GenBank/DDBJ databases">
        <title>Draft genome of the parsitic nematode Ancylostoma duodenale.</title>
        <authorList>
            <person name="Mitreva M."/>
        </authorList>
    </citation>
    <scope>NUCLEOTIDE SEQUENCE [LARGE SCALE GENOMIC DNA]</scope>
    <source>
        <strain evidence="2 3">Zhejiang</strain>
    </source>
</reference>
<evidence type="ECO:0000259" key="1">
    <source>
        <dbReference type="Pfam" id="PF25768"/>
    </source>
</evidence>
<dbReference type="InterPro" id="IPR057979">
    <property type="entry name" value="TPR_IFT121"/>
</dbReference>
<dbReference type="AlphaFoldDB" id="A0A0C2CDN0"/>
<dbReference type="EMBL" id="KN764205">
    <property type="protein sequence ID" value="KIH47947.1"/>
    <property type="molecule type" value="Genomic_DNA"/>
</dbReference>
<dbReference type="OrthoDB" id="10260567at2759"/>
<evidence type="ECO:0000313" key="3">
    <source>
        <dbReference type="Proteomes" id="UP000054047"/>
    </source>
</evidence>
<dbReference type="Pfam" id="PF25768">
    <property type="entry name" value="TPR_IFT121"/>
    <property type="match status" value="1"/>
</dbReference>
<feature type="non-terminal residue" evidence="2">
    <location>
        <position position="1"/>
    </location>
</feature>
<accession>A0A0C2CDN0</accession>
<protein>
    <recommendedName>
        <fullName evidence="1">IFT121-like TPR repeats domain-containing protein</fullName>
    </recommendedName>
</protein>
<feature type="domain" description="IFT121-like TPR repeats" evidence="1">
    <location>
        <begin position="24"/>
        <end position="48"/>
    </location>
</feature>
<name>A0A0C2CDN0_9BILA</name>
<evidence type="ECO:0000313" key="2">
    <source>
        <dbReference type="EMBL" id="KIH47947.1"/>
    </source>
</evidence>
<proteinExistence type="predicted"/>